<feature type="compositionally biased region" description="Polar residues" evidence="1">
    <location>
        <begin position="310"/>
        <end position="328"/>
    </location>
</feature>
<proteinExistence type="predicted"/>
<reference evidence="2" key="1">
    <citation type="journal article" date="2020" name="Stud. Mycol.">
        <title>101 Dothideomycetes genomes: a test case for predicting lifestyles and emergence of pathogens.</title>
        <authorList>
            <person name="Haridas S."/>
            <person name="Albert R."/>
            <person name="Binder M."/>
            <person name="Bloem J."/>
            <person name="Labutti K."/>
            <person name="Salamov A."/>
            <person name="Andreopoulos B."/>
            <person name="Baker S."/>
            <person name="Barry K."/>
            <person name="Bills G."/>
            <person name="Bluhm B."/>
            <person name="Cannon C."/>
            <person name="Castanera R."/>
            <person name="Culley D."/>
            <person name="Daum C."/>
            <person name="Ezra D."/>
            <person name="Gonzalez J."/>
            <person name="Henrissat B."/>
            <person name="Kuo A."/>
            <person name="Liang C."/>
            <person name="Lipzen A."/>
            <person name="Lutzoni F."/>
            <person name="Magnuson J."/>
            <person name="Mondo S."/>
            <person name="Nolan M."/>
            <person name="Ohm R."/>
            <person name="Pangilinan J."/>
            <person name="Park H.-J."/>
            <person name="Ramirez L."/>
            <person name="Alfaro M."/>
            <person name="Sun H."/>
            <person name="Tritt A."/>
            <person name="Yoshinaga Y."/>
            <person name="Zwiers L.-H."/>
            <person name="Turgeon B."/>
            <person name="Goodwin S."/>
            <person name="Spatafora J."/>
            <person name="Crous P."/>
            <person name="Grigoriev I."/>
        </authorList>
    </citation>
    <scope>NUCLEOTIDE SEQUENCE</scope>
    <source>
        <strain evidence="2">CBS 207.26</strain>
    </source>
</reference>
<feature type="region of interest" description="Disordered" evidence="1">
    <location>
        <begin position="473"/>
        <end position="497"/>
    </location>
</feature>
<feature type="region of interest" description="Disordered" evidence="1">
    <location>
        <begin position="364"/>
        <end position="411"/>
    </location>
</feature>
<sequence length="504" mass="55552">MSWLMRGIQSAVFHYVSCAPCTGYMYRKRRRAQAKKDRKARKRLQMEQPELYHQPEPSSTNPYWTEEIVMGPGPPPRRARGRANTGSQRGITTAGTHSTVVSQGGSSIDVNQNDNDPMRMSDDTLDDDSNWNRRRYQREDEDLWGLCESPSPKQPRMKGSSVGVAGMSRPGTSRSKSSADSYYTARVPPVNDLHPPVVSLPSSHPADNRWMLQPPPKASVMSGKERASNRSRSGSGASSRVELSLQRQVSARQLRYKLERGETPEMPPLSRGSSYSNFQCSGQRHDRPRTPQARSPSAASSSKKKGRDTAFTTTIEIDQSSGDSSDTVVHSIPIKRSTPTLPPAAAAIPNLRVVRVRSSRKLSTVISSDSGGTPSPTHVTPPLPGEENLPEKSSPTKPKRPSKYSSTQSSDYIPYLMKHRSPLTSSDVSSLNVLQDLVSPRALLNSRFVTAPLMEARIKLPPSDKDEEKLLCAEKGTTGGQTKTPFDNLGVPERDPGMRWSVDF</sequence>
<feature type="compositionally biased region" description="Basic residues" evidence="1">
    <location>
        <begin position="30"/>
        <end position="43"/>
    </location>
</feature>
<dbReference type="EMBL" id="ML994624">
    <property type="protein sequence ID" value="KAF2188110.1"/>
    <property type="molecule type" value="Genomic_DNA"/>
</dbReference>
<organism evidence="2 3">
    <name type="scientific">Zopfia rhizophila CBS 207.26</name>
    <dbReference type="NCBI Taxonomy" id="1314779"/>
    <lineage>
        <taxon>Eukaryota</taxon>
        <taxon>Fungi</taxon>
        <taxon>Dikarya</taxon>
        <taxon>Ascomycota</taxon>
        <taxon>Pezizomycotina</taxon>
        <taxon>Dothideomycetes</taxon>
        <taxon>Dothideomycetes incertae sedis</taxon>
        <taxon>Zopfiaceae</taxon>
        <taxon>Zopfia</taxon>
    </lineage>
</organism>
<feature type="compositionally biased region" description="Polar residues" evidence="1">
    <location>
        <begin position="170"/>
        <end position="181"/>
    </location>
</feature>
<evidence type="ECO:0000313" key="3">
    <source>
        <dbReference type="Proteomes" id="UP000800200"/>
    </source>
</evidence>
<protein>
    <recommendedName>
        <fullName evidence="4">Signal peptide-containing protein</fullName>
    </recommendedName>
</protein>
<feature type="compositionally biased region" description="Low complexity" evidence="1">
    <location>
        <begin position="193"/>
        <end position="205"/>
    </location>
</feature>
<feature type="compositionally biased region" description="Low complexity" evidence="1">
    <location>
        <begin position="290"/>
        <end position="301"/>
    </location>
</feature>
<dbReference type="OrthoDB" id="506431at2759"/>
<evidence type="ECO:0000256" key="1">
    <source>
        <dbReference type="SAM" id="MobiDB-lite"/>
    </source>
</evidence>
<dbReference type="AlphaFoldDB" id="A0A6A6EDD3"/>
<dbReference type="Proteomes" id="UP000800200">
    <property type="component" value="Unassembled WGS sequence"/>
</dbReference>
<feature type="compositionally biased region" description="Polar residues" evidence="1">
    <location>
        <begin position="364"/>
        <end position="378"/>
    </location>
</feature>
<evidence type="ECO:0000313" key="2">
    <source>
        <dbReference type="EMBL" id="KAF2188110.1"/>
    </source>
</evidence>
<evidence type="ECO:0008006" key="4">
    <source>
        <dbReference type="Google" id="ProtNLM"/>
    </source>
</evidence>
<accession>A0A6A6EDD3</accession>
<keyword evidence="3" id="KW-1185">Reference proteome</keyword>
<name>A0A6A6EDD3_9PEZI</name>
<feature type="compositionally biased region" description="Polar residues" evidence="1">
    <location>
        <begin position="84"/>
        <end position="115"/>
    </location>
</feature>
<feature type="region of interest" description="Disordered" evidence="1">
    <location>
        <begin position="30"/>
        <end position="328"/>
    </location>
</feature>
<gene>
    <name evidence="2" type="ORF">K469DRAFT_567088</name>
</gene>
<feature type="compositionally biased region" description="Low complexity" evidence="1">
    <location>
        <begin position="230"/>
        <end position="240"/>
    </location>
</feature>
<feature type="compositionally biased region" description="Polar residues" evidence="1">
    <location>
        <begin position="271"/>
        <end position="282"/>
    </location>
</feature>